<dbReference type="Proteomes" id="UP000683246">
    <property type="component" value="Chromosome"/>
</dbReference>
<evidence type="ECO:0000313" key="6">
    <source>
        <dbReference type="Proteomes" id="UP000683246"/>
    </source>
</evidence>
<keyword evidence="2" id="KW-0677">Repeat</keyword>
<dbReference type="Gene3D" id="2.60.40.1220">
    <property type="match status" value="1"/>
</dbReference>
<keyword evidence="6" id="KW-1185">Reference proteome</keyword>
<protein>
    <submittedName>
        <fullName evidence="5">S-layer homology domain-containing protein</fullName>
    </submittedName>
</protein>
<feature type="chain" id="PRO_5035314207" evidence="3">
    <location>
        <begin position="24"/>
        <end position="750"/>
    </location>
</feature>
<evidence type="ECO:0000256" key="3">
    <source>
        <dbReference type="SAM" id="SignalP"/>
    </source>
</evidence>
<evidence type="ECO:0000259" key="4">
    <source>
        <dbReference type="PROSITE" id="PS51272"/>
    </source>
</evidence>
<evidence type="ECO:0000313" key="5">
    <source>
        <dbReference type="EMBL" id="QUI21286.1"/>
    </source>
</evidence>
<dbReference type="RefSeq" id="WP_212696751.1">
    <property type="nucleotide sequence ID" value="NZ_CP058649.1"/>
</dbReference>
<sequence length="750" mass="84959">MKKFIITMFILVLCMNSVTLSHASMTIDDKANTLHDFNIIMGNGRDFNLEGTLTRAEAATFIVRLLGQEALVKKDAINYRNTGFLDVEMKQWYAPYIGYCVSQGIIDGFSDGNYKPKEPISERAFIKLTAEALGYKKDIDFSWSNLFVFAYKKGIVIDGSYLSKNNDNLNYKRKDVINVLYNILNKEIKDDGRTAIERLIDNKVINPSIAEKYGYIIDKNPTKIKQLNVQSKTRIEIEFNENIEEIKEKNISIISNNNDQKLDVSINKIEKNKLILDTSNQESKVTYTIQLIDIVDEDGFTKTIDDVKFVGYSIIAVESEYFHLSKIIPISKNQIQIYFTQPINAVATIENYYIIKQDGKPIINGNPSNMEIALNPTDNKSITMRLINHEFDLSMDYELVARSLLVDKKGAPINNRQNETMAFEPIYLENKKLEYVSATAVDKQTIEVQFNMPLDKQSAEEISNYIIKSPEGQIVPIIKAKLLGEYGGNIVQLGVPLPMSGNVNYPITVKNINDSLRQHSIYETDSYVYVMDVDHAELNADLVYPINDREIAIYFNQPIDESTATLQANYLISGVNDHSFNTINPVAIYFNEKENNSMVKIMLPVGVKYKDGFTYRVTLNQNIRNALFLSNTTSKDIEFKGLGFDGSKPIITQARMVTDDTIIVEYNTEIANMAPTSSAGNYTLSYSDGSTERTESPSSITIIDNKYVVMQFNDLSDSITYTIEANTIQDFSNVGYSVVGERTQVINYKE</sequence>
<gene>
    <name evidence="5" type="ORF">HZI73_02850</name>
</gene>
<dbReference type="Pfam" id="PF00395">
    <property type="entry name" value="SLH"/>
    <property type="match status" value="1"/>
</dbReference>
<evidence type="ECO:0000256" key="2">
    <source>
        <dbReference type="ARBA" id="ARBA00022737"/>
    </source>
</evidence>
<name>A0A8J8MGZ5_9FIRM</name>
<reference evidence="5" key="1">
    <citation type="submission" date="2020-07" db="EMBL/GenBank/DDBJ databases">
        <title>Vallitalea pronyensis genome.</title>
        <authorList>
            <person name="Postec A."/>
        </authorList>
    </citation>
    <scope>NUCLEOTIDE SEQUENCE</scope>
    <source>
        <strain evidence="5">FatNI3</strain>
    </source>
</reference>
<evidence type="ECO:0000256" key="1">
    <source>
        <dbReference type="ARBA" id="ARBA00022729"/>
    </source>
</evidence>
<proteinExistence type="predicted"/>
<feature type="domain" description="SLH" evidence="4">
    <location>
        <begin position="80"/>
        <end position="143"/>
    </location>
</feature>
<organism evidence="5 6">
    <name type="scientific">Vallitalea pronyensis</name>
    <dbReference type="NCBI Taxonomy" id="1348613"/>
    <lineage>
        <taxon>Bacteria</taxon>
        <taxon>Bacillati</taxon>
        <taxon>Bacillota</taxon>
        <taxon>Clostridia</taxon>
        <taxon>Lachnospirales</taxon>
        <taxon>Vallitaleaceae</taxon>
        <taxon>Vallitalea</taxon>
    </lineage>
</organism>
<dbReference type="KEGG" id="vpy:HZI73_02850"/>
<dbReference type="InterPro" id="IPR014755">
    <property type="entry name" value="Cu-Rt/internalin_Ig-like"/>
</dbReference>
<dbReference type="PROSITE" id="PS51272">
    <property type="entry name" value="SLH"/>
    <property type="match status" value="1"/>
</dbReference>
<dbReference type="AlphaFoldDB" id="A0A8J8MGZ5"/>
<accession>A0A8J8MGZ5</accession>
<keyword evidence="1 3" id="KW-0732">Signal</keyword>
<dbReference type="InterPro" id="IPR001119">
    <property type="entry name" value="SLH_dom"/>
</dbReference>
<dbReference type="EMBL" id="CP058649">
    <property type="protein sequence ID" value="QUI21286.1"/>
    <property type="molecule type" value="Genomic_DNA"/>
</dbReference>
<feature type="signal peptide" evidence="3">
    <location>
        <begin position="1"/>
        <end position="23"/>
    </location>
</feature>